<organism evidence="3 4">
    <name type="scientific">Dysosmobacter segnis</name>
    <dbReference type="NCBI Taxonomy" id="2763042"/>
    <lineage>
        <taxon>Bacteria</taxon>
        <taxon>Bacillati</taxon>
        <taxon>Bacillota</taxon>
        <taxon>Clostridia</taxon>
        <taxon>Eubacteriales</taxon>
        <taxon>Oscillospiraceae</taxon>
        <taxon>Dysosmobacter</taxon>
    </lineage>
</organism>
<evidence type="ECO:0000259" key="2">
    <source>
        <dbReference type="Pfam" id="PF04324"/>
    </source>
</evidence>
<dbReference type="InterPro" id="IPR041854">
    <property type="entry name" value="BFD-like_2Fe2S-bd_dom_sf"/>
</dbReference>
<dbReference type="SUPFAM" id="SSF51905">
    <property type="entry name" value="FAD/NAD(P)-binding domain"/>
    <property type="match status" value="1"/>
</dbReference>
<dbReference type="Pfam" id="PF04324">
    <property type="entry name" value="Fer2_BFD"/>
    <property type="match status" value="1"/>
</dbReference>
<dbReference type="AlphaFoldDB" id="A0A923S7G6"/>
<dbReference type="InterPro" id="IPR036188">
    <property type="entry name" value="FAD/NAD-bd_sf"/>
</dbReference>
<feature type="domain" description="BFD-like [2Fe-2S]-binding" evidence="2">
    <location>
        <begin position="397"/>
        <end position="450"/>
    </location>
</feature>
<dbReference type="InterPro" id="IPR006076">
    <property type="entry name" value="FAD-dep_OxRdtase"/>
</dbReference>
<evidence type="ECO:0000259" key="1">
    <source>
        <dbReference type="Pfam" id="PF01266"/>
    </source>
</evidence>
<proteinExistence type="predicted"/>
<keyword evidence="4" id="KW-1185">Reference proteome</keyword>
<dbReference type="Gene3D" id="3.50.50.60">
    <property type="entry name" value="FAD/NAD(P)-binding domain"/>
    <property type="match status" value="1"/>
</dbReference>
<dbReference type="PANTHER" id="PTHR42720:SF1">
    <property type="entry name" value="GLYCEROL 3-PHOSPHATE OXIDASE"/>
    <property type="match status" value="1"/>
</dbReference>
<reference evidence="3" key="1">
    <citation type="submission" date="2020-08" db="EMBL/GenBank/DDBJ databases">
        <title>Genome public.</title>
        <authorList>
            <person name="Liu C."/>
            <person name="Sun Q."/>
        </authorList>
    </citation>
    <scope>NUCLEOTIDE SEQUENCE</scope>
    <source>
        <strain evidence="3">BX15</strain>
    </source>
</reference>
<comment type="caution">
    <text evidence="3">The sequence shown here is derived from an EMBL/GenBank/DDBJ whole genome shotgun (WGS) entry which is preliminary data.</text>
</comment>
<feature type="domain" description="FAD dependent oxidoreductase" evidence="1">
    <location>
        <begin position="3"/>
        <end position="350"/>
    </location>
</feature>
<evidence type="ECO:0000313" key="4">
    <source>
        <dbReference type="Proteomes" id="UP000620327"/>
    </source>
</evidence>
<dbReference type="Pfam" id="PF01266">
    <property type="entry name" value="DAO"/>
    <property type="match status" value="1"/>
</dbReference>
<dbReference type="RefSeq" id="WP_187014857.1">
    <property type="nucleotide sequence ID" value="NZ_JACOQI010000008.1"/>
</dbReference>
<dbReference type="Gene3D" id="1.10.10.1100">
    <property type="entry name" value="BFD-like [2Fe-2S]-binding domain"/>
    <property type="match status" value="1"/>
</dbReference>
<dbReference type="Proteomes" id="UP000620327">
    <property type="component" value="Unassembled WGS sequence"/>
</dbReference>
<name>A0A923S7G6_9FIRM</name>
<evidence type="ECO:0000313" key="3">
    <source>
        <dbReference type="EMBL" id="MBC5770616.1"/>
    </source>
</evidence>
<protein>
    <submittedName>
        <fullName evidence="3">NAD(P)/FAD-dependent oxidoreductase</fullName>
    </submittedName>
</protein>
<dbReference type="InterPro" id="IPR052745">
    <property type="entry name" value="G3P_Oxidase/Oxidoreductase"/>
</dbReference>
<dbReference type="CDD" id="cd19946">
    <property type="entry name" value="GlpA-like_Fer2_BFD-like"/>
    <property type="match status" value="1"/>
</dbReference>
<sequence length="480" mass="51773">MFDVTIIGCGVIGAVLARKLSQYDLRILILERENDVAMGTTKANSAIVHAGYDPEPGTLMAKLNVQGSEQMEKLCRELDVEYRRCGSMVLAFSAEETATLKTLYDRGIKNGVKELRLLSGEEARTMEPALAETVRGALLAPTAAIVDPWGLCLAAAETAVRNGAELKRGSAVAGVEDLGNHYVVHTASGNYESRYLVNCAGVHGHEISAMVGESEWMPKHSRGEYYLLDKSSGDLVNHVIFQCPSVLGKGVLVAPTVHGNLIVGPNAEPVEDGDDRATTQSGLDQVAAFGRKSVPSVDLRQSIRNFSGVRAVTSEEDFIIRPAKNSPRMLYVCGIKSPGLSAAPAIADYALEKLKEMGLAAEKKTMWSGKRTQIRFRKLSDSEKAELVRKDPRYGRIICRCETITEGEIIAAIHSPIPPCSIDGVKRRTGAGMGRCQGGFCGPRVLKILADELGKDPMEIVQDGSATWLLMEETKGGSGK</sequence>
<dbReference type="EMBL" id="JACOQI010000008">
    <property type="protein sequence ID" value="MBC5770616.1"/>
    <property type="molecule type" value="Genomic_DNA"/>
</dbReference>
<dbReference type="PANTHER" id="PTHR42720">
    <property type="entry name" value="GLYCEROL-3-PHOSPHATE DEHYDROGENASE"/>
    <property type="match status" value="1"/>
</dbReference>
<dbReference type="Gene3D" id="3.30.9.10">
    <property type="entry name" value="D-Amino Acid Oxidase, subunit A, domain 2"/>
    <property type="match status" value="1"/>
</dbReference>
<dbReference type="InterPro" id="IPR007419">
    <property type="entry name" value="BFD-like_2Fe2S-bd_dom"/>
</dbReference>
<accession>A0A923S7G6</accession>
<gene>
    <name evidence="3" type="ORF">H8Z83_09825</name>
</gene>